<dbReference type="InterPro" id="IPR000462">
    <property type="entry name" value="CDP-OH_P_trans"/>
</dbReference>
<proteinExistence type="predicted"/>
<reference evidence="2" key="1">
    <citation type="journal article" date="2022" name="Nat. Microbiol.">
        <title>Unique mobile elements and scalable gene flow at the prokaryote-eukaryote boundary revealed by circularized Asgard archaea genomes.</title>
        <authorList>
            <person name="Wu F."/>
            <person name="Speth D.R."/>
            <person name="Philosof A."/>
            <person name="Cremiere A."/>
            <person name="Narayanan A."/>
            <person name="Barco R.A."/>
            <person name="Connon S.A."/>
            <person name="Amend J.P."/>
            <person name="Antoshechkin I.A."/>
            <person name="Orphan V.J."/>
        </authorList>
    </citation>
    <scope>NUCLEOTIDE SEQUENCE</scope>
    <source>
        <strain evidence="2">PM71</strain>
    </source>
</reference>
<dbReference type="Proteomes" id="UP001201020">
    <property type="component" value="Chromosome"/>
</dbReference>
<keyword evidence="1" id="KW-0472">Membrane</keyword>
<dbReference type="AlphaFoldDB" id="A0A9Y1BMQ9"/>
<evidence type="ECO:0000313" key="2">
    <source>
        <dbReference type="EMBL" id="UJG41903.1"/>
    </source>
</evidence>
<evidence type="ECO:0000256" key="1">
    <source>
        <dbReference type="SAM" id="Phobius"/>
    </source>
</evidence>
<dbReference type="Gene3D" id="1.20.120.1760">
    <property type="match status" value="1"/>
</dbReference>
<accession>A0A9Y1BMQ9</accession>
<feature type="transmembrane region" description="Helical" evidence="1">
    <location>
        <begin position="105"/>
        <end position="123"/>
    </location>
</feature>
<dbReference type="GO" id="GO:0016020">
    <property type="term" value="C:membrane"/>
    <property type="evidence" value="ECO:0007669"/>
    <property type="project" value="InterPro"/>
</dbReference>
<feature type="transmembrane region" description="Helical" evidence="1">
    <location>
        <begin position="194"/>
        <end position="214"/>
    </location>
</feature>
<feature type="transmembrane region" description="Helical" evidence="1">
    <location>
        <begin position="77"/>
        <end position="99"/>
    </location>
</feature>
<feature type="transmembrane region" description="Helical" evidence="1">
    <location>
        <begin position="220"/>
        <end position="238"/>
    </location>
</feature>
<feature type="transmembrane region" description="Helical" evidence="1">
    <location>
        <begin position="163"/>
        <end position="182"/>
    </location>
</feature>
<keyword evidence="1" id="KW-1133">Transmembrane helix</keyword>
<dbReference type="GO" id="GO:0016780">
    <property type="term" value="F:phosphotransferase activity, for other substituted phosphate groups"/>
    <property type="evidence" value="ECO:0007669"/>
    <property type="project" value="InterPro"/>
</dbReference>
<name>A0A9Y1BMQ9_9ARCH</name>
<organism evidence="2">
    <name type="scientific">Candidatus Heimdallarchaeum aukensis</name>
    <dbReference type="NCBI Taxonomy" id="2876573"/>
    <lineage>
        <taxon>Archaea</taxon>
        <taxon>Promethearchaeati</taxon>
        <taxon>Candidatus Heimdallarchaeota</taxon>
        <taxon>Candidatus Heimdallarchaeia (ex Rinke et al. 2021) (nom. nud.)</taxon>
        <taxon>Candidatus Heimdallarchaeales</taxon>
        <taxon>Candidatus Heimdallarchaeaceae</taxon>
        <taxon>Candidatus Heimdallarchaeum</taxon>
    </lineage>
</organism>
<protein>
    <submittedName>
        <fullName evidence="2">CDP-alcohol phosphatidyltransferase family protein</fullName>
    </submittedName>
</protein>
<dbReference type="InterPro" id="IPR043130">
    <property type="entry name" value="CDP-OH_PTrfase_TM_dom"/>
</dbReference>
<feature type="transmembrane region" description="Helical" evidence="1">
    <location>
        <begin position="47"/>
        <end position="65"/>
    </location>
</feature>
<feature type="transmembrane region" description="Helical" evidence="1">
    <location>
        <begin position="135"/>
        <end position="157"/>
    </location>
</feature>
<sequence>MSWSDIEFLQKGWIKKTAIILANLMTLGNISLAILAIVFIFLEVNNYILWFAKILAICGVLDFTDGKLARIGGSKKLAVDIDTIVDAIAFGILPAIFLAYEVSSIHIAVGVLTGLVYLSSVWYRLYRFVKRDPLYTLYFTGLPSPFAALVLSCLVVFHETPAWEFIIATLVISGFMISKTPFPSFKGVPSKFDLFWIISTTVIILCFIFFPFSIMVYPAYFLATYMVIYLIFSPEYALKLEEKRNNKKNS</sequence>
<dbReference type="EMBL" id="CP084166">
    <property type="protein sequence ID" value="UJG41903.1"/>
    <property type="molecule type" value="Genomic_DNA"/>
</dbReference>
<feature type="transmembrane region" description="Helical" evidence="1">
    <location>
        <begin position="20"/>
        <end position="41"/>
    </location>
</feature>
<dbReference type="Pfam" id="PF01066">
    <property type="entry name" value="CDP-OH_P_transf"/>
    <property type="match status" value="1"/>
</dbReference>
<gene>
    <name evidence="2" type="ORF">K9W45_05415</name>
</gene>
<keyword evidence="1" id="KW-0812">Transmembrane</keyword>
<dbReference type="GO" id="GO:0008654">
    <property type="term" value="P:phospholipid biosynthetic process"/>
    <property type="evidence" value="ECO:0007669"/>
    <property type="project" value="InterPro"/>
</dbReference>